<dbReference type="EMBL" id="BSXU01003234">
    <property type="protein sequence ID" value="GMG39842.1"/>
    <property type="molecule type" value="Genomic_DNA"/>
</dbReference>
<dbReference type="Pfam" id="PF25338">
    <property type="entry name" value="C2_DCK_4th"/>
    <property type="match status" value="1"/>
</dbReference>
<dbReference type="GO" id="GO:0005737">
    <property type="term" value="C:cytoplasm"/>
    <property type="evidence" value="ECO:0007669"/>
    <property type="project" value="TreeGrafter"/>
</dbReference>
<keyword evidence="3" id="KW-1185">Reference proteome</keyword>
<dbReference type="GO" id="GO:0031267">
    <property type="term" value="F:small GTPase binding"/>
    <property type="evidence" value="ECO:0007669"/>
    <property type="project" value="TreeGrafter"/>
</dbReference>
<dbReference type="InterPro" id="IPR026791">
    <property type="entry name" value="DOCK"/>
</dbReference>
<gene>
    <name evidence="2" type="ORF">Amon01_000566600</name>
</gene>
<dbReference type="PANTHER" id="PTHR45653">
    <property type="entry name" value="DEDICATOR OF CYTOKINESIS"/>
    <property type="match status" value="1"/>
</dbReference>
<dbReference type="Proteomes" id="UP001165063">
    <property type="component" value="Unassembled WGS sequence"/>
</dbReference>
<dbReference type="AlphaFoldDB" id="A0A9W7DIA9"/>
<proteinExistence type="predicted"/>
<comment type="caution">
    <text evidence="2">The sequence shown here is derived from an EMBL/GenBank/DDBJ whole genome shotgun (WGS) entry which is preliminary data.</text>
</comment>
<dbReference type="GO" id="GO:0005085">
    <property type="term" value="F:guanyl-nucleotide exchange factor activity"/>
    <property type="evidence" value="ECO:0007669"/>
    <property type="project" value="InterPro"/>
</dbReference>
<evidence type="ECO:0000313" key="2">
    <source>
        <dbReference type="EMBL" id="GMG39842.1"/>
    </source>
</evidence>
<feature type="domain" description="DCK1-like fourth C2" evidence="1">
    <location>
        <begin position="146"/>
        <end position="296"/>
    </location>
</feature>
<sequence>MRVADQRNGVPTLQTIRKGMCAGAVDISRIFSRRNDHLSPDESHDFSMKLYASYMTEESQVAPFKLYSGIGPLLSMPMTMENNGWGKLIDRIISGSNKGIAINPRLDMMNFKIKELKNDSFLSESQSDPAIAVIRTLFYDPIEANYDRIYLKVNRIIDIVSSVKLPTLSSIFKKKVPDFVTASVRSSCKKLKFSKGSNEHTQSSWNFISTSIGENVGEVIQISGLSAVPAKDKDVLYFDVFVNGVFHASGKYTLRINNQILSSELISKRSKRVELFSQNSTSPVGAIEITLEYVGKHYNIDPCIDKLLNWESIYDKSLMSSGNELIYTLTQVRKTGIQTVVKFFPQLMFNLLQIYRFASEKNLILSVYGACKDMKFKTLADTCFVSIVHILEMAIARQDDYVYLFDELLETLLPKVGNFLMKDMIAVLGDFENTWNSTCCAICRVCPLISTLAINSIDDCKQFVLSADTFAFETIPNFLASNEETFIPDQLALLDNLELILDALKPVYDEYRITTYVAAWSNAVGMQGFGDVEELSTNALINKKKSKQHLFIVKKMICISRFARSFLSESTNAAARDLLISTCVSSALDVIVSPKIDIDVSRLAFGVILGVIEASLEAESSYKIFDNGDIHLIFCRLMPIMCDTFNRYFAYCKAKNMLKPKMTFTQLFPTVYPFEEQITDSNAREEPFCECLMELTVLICICNRIACTVENSLVAAFTNSHAYTGNFSALDKYIGSTSEYCLDLFSLDDQTRSSKNLSKIIVKAFNEMVYPTYYPGSRWLSLKALANASVAEIFSYAVNIAFIPPSEKADSFNHVFWRSFFYCSLRTATSKVSSLEHLNQIAAKACFNITGDIRTRVAEGMYSAWKRMGFPVSEETQKRFSIDRVGGLQKHIWLGIFL</sequence>
<dbReference type="InterPro" id="IPR057500">
    <property type="entry name" value="C2_DCK1_4th"/>
</dbReference>
<dbReference type="PANTHER" id="PTHR45653:SF10">
    <property type="entry name" value="MYOBLAST CITY, ISOFORM B"/>
    <property type="match status" value="1"/>
</dbReference>
<name>A0A9W7DIA9_AMBMO</name>
<protein>
    <submittedName>
        <fullName evidence="2">Unnamed protein product</fullName>
    </submittedName>
</protein>
<dbReference type="GO" id="GO:0005886">
    <property type="term" value="C:plasma membrane"/>
    <property type="evidence" value="ECO:0007669"/>
    <property type="project" value="TreeGrafter"/>
</dbReference>
<evidence type="ECO:0000313" key="3">
    <source>
        <dbReference type="Proteomes" id="UP001165063"/>
    </source>
</evidence>
<accession>A0A9W7DIA9</accession>
<dbReference type="GO" id="GO:0007264">
    <property type="term" value="P:small GTPase-mediated signal transduction"/>
    <property type="evidence" value="ECO:0007669"/>
    <property type="project" value="InterPro"/>
</dbReference>
<evidence type="ECO:0000259" key="1">
    <source>
        <dbReference type="Pfam" id="PF25338"/>
    </source>
</evidence>
<dbReference type="OrthoDB" id="18896at2759"/>
<organism evidence="2 3">
    <name type="scientific">Ambrosiozyma monospora</name>
    <name type="common">Yeast</name>
    <name type="synonym">Endomycopsis monosporus</name>
    <dbReference type="NCBI Taxonomy" id="43982"/>
    <lineage>
        <taxon>Eukaryota</taxon>
        <taxon>Fungi</taxon>
        <taxon>Dikarya</taxon>
        <taxon>Ascomycota</taxon>
        <taxon>Saccharomycotina</taxon>
        <taxon>Pichiomycetes</taxon>
        <taxon>Pichiales</taxon>
        <taxon>Pichiaceae</taxon>
        <taxon>Ambrosiozyma</taxon>
    </lineage>
</organism>
<reference evidence="2" key="1">
    <citation type="submission" date="2023-04" db="EMBL/GenBank/DDBJ databases">
        <title>Ambrosiozyma monospora NBRC 1965.</title>
        <authorList>
            <person name="Ichikawa N."/>
            <person name="Sato H."/>
            <person name="Tonouchi N."/>
        </authorList>
    </citation>
    <scope>NUCLEOTIDE SEQUENCE</scope>
    <source>
        <strain evidence="2">NBRC 1965</strain>
    </source>
</reference>